<dbReference type="AlphaFoldDB" id="A0A1T0ASU5"/>
<dbReference type="RefSeq" id="WP_078236917.1">
    <property type="nucleotide sequence ID" value="NZ_MUYA01000007.1"/>
</dbReference>
<dbReference type="NCBIfam" id="TIGR01693">
    <property type="entry name" value="UTase_glnD"/>
    <property type="match status" value="1"/>
</dbReference>
<name>A0A1T0ASU5_9PAST</name>
<comment type="caution">
    <text evidence="11">The sequence shown here is derived from an EMBL/GenBank/DDBJ whole genome shotgun (WGS) entry which is preliminary data.</text>
</comment>
<dbReference type="Proteomes" id="UP000190867">
    <property type="component" value="Unassembled WGS sequence"/>
</dbReference>
<dbReference type="CDD" id="cd00077">
    <property type="entry name" value="HDc"/>
    <property type="match status" value="1"/>
</dbReference>
<dbReference type="SMART" id="SM00471">
    <property type="entry name" value="HDc"/>
    <property type="match status" value="1"/>
</dbReference>
<evidence type="ECO:0000259" key="9">
    <source>
        <dbReference type="PROSITE" id="PS51671"/>
    </source>
</evidence>
<dbReference type="GO" id="GO:0006808">
    <property type="term" value="P:regulation of nitrogen utilization"/>
    <property type="evidence" value="ECO:0007669"/>
    <property type="project" value="UniProtKB-UniRule"/>
</dbReference>
<keyword evidence="3" id="KW-0677">Repeat</keyword>
<keyword evidence="5 8" id="KW-0460">Magnesium</keyword>
<dbReference type="GO" id="GO:0008081">
    <property type="term" value="F:phosphoric diester hydrolase activity"/>
    <property type="evidence" value="ECO:0007669"/>
    <property type="project" value="UniProtKB-UniRule"/>
</dbReference>
<comment type="catalytic activity">
    <reaction evidence="8">
        <text>[protein-PII]-L-tyrosine + UTP = [protein-PII]-uridylyl-L-tyrosine + diphosphate</text>
        <dbReference type="Rhea" id="RHEA:13673"/>
        <dbReference type="Rhea" id="RHEA-COMP:12147"/>
        <dbReference type="Rhea" id="RHEA-COMP:12148"/>
        <dbReference type="ChEBI" id="CHEBI:33019"/>
        <dbReference type="ChEBI" id="CHEBI:46398"/>
        <dbReference type="ChEBI" id="CHEBI:46858"/>
        <dbReference type="ChEBI" id="CHEBI:90602"/>
        <dbReference type="EC" id="2.7.7.59"/>
    </reaction>
</comment>
<evidence type="ECO:0000256" key="5">
    <source>
        <dbReference type="ARBA" id="ARBA00022842"/>
    </source>
</evidence>
<dbReference type="InterPro" id="IPR002912">
    <property type="entry name" value="ACT_dom"/>
</dbReference>
<keyword evidence="6 8" id="KW-0511">Multifunctional enzyme</keyword>
<proteinExistence type="inferred from homology"/>
<feature type="domain" description="ACT" evidence="9">
    <location>
        <begin position="672"/>
        <end position="751"/>
    </location>
</feature>
<evidence type="ECO:0000256" key="3">
    <source>
        <dbReference type="ARBA" id="ARBA00022737"/>
    </source>
</evidence>
<dbReference type="STRING" id="734.B0187_05795"/>
<dbReference type="InterPro" id="IPR003607">
    <property type="entry name" value="HD/PDEase_dom"/>
</dbReference>
<dbReference type="SUPFAM" id="SSF55021">
    <property type="entry name" value="ACT-like"/>
    <property type="match status" value="2"/>
</dbReference>
<dbReference type="PANTHER" id="PTHR47320:SF1">
    <property type="entry name" value="BIFUNCTIONAL URIDYLYLTRANSFERASE_URIDYLYL-REMOVING ENZYME"/>
    <property type="match status" value="1"/>
</dbReference>
<evidence type="ECO:0000256" key="1">
    <source>
        <dbReference type="ARBA" id="ARBA00022679"/>
    </source>
</evidence>
<dbReference type="Pfam" id="PF08335">
    <property type="entry name" value="GlnD_UR_UTase"/>
    <property type="match status" value="1"/>
</dbReference>
<evidence type="ECO:0000256" key="7">
    <source>
        <dbReference type="ARBA" id="ARBA00047968"/>
    </source>
</evidence>
<evidence type="ECO:0000256" key="2">
    <source>
        <dbReference type="ARBA" id="ARBA00022695"/>
    </source>
</evidence>
<evidence type="ECO:0000313" key="12">
    <source>
        <dbReference type="Proteomes" id="UP000190867"/>
    </source>
</evidence>
<comment type="similarity">
    <text evidence="8">Belongs to the GlnD family.</text>
</comment>
<evidence type="ECO:0000259" key="10">
    <source>
        <dbReference type="PROSITE" id="PS51831"/>
    </source>
</evidence>
<keyword evidence="1 8" id="KW-0808">Transferase</keyword>
<keyword evidence="12" id="KW-1185">Reference proteome</keyword>
<feature type="domain" description="HD" evidence="10">
    <location>
        <begin position="434"/>
        <end position="556"/>
    </location>
</feature>
<accession>A0A1T0ASU5</accession>
<keyword evidence="2 8" id="KW-0548">Nucleotidyltransferase</keyword>
<dbReference type="HAMAP" id="MF_00277">
    <property type="entry name" value="PII_uridylyl_transf"/>
    <property type="match status" value="1"/>
</dbReference>
<protein>
    <recommendedName>
        <fullName evidence="8">Bifunctional uridylyltransferase/uridylyl-removing enzyme</fullName>
        <shortName evidence="8">UTase/UR</shortName>
    </recommendedName>
    <alternativeName>
        <fullName evidence="8">Bifunctional [protein-PII] modification enzyme</fullName>
    </alternativeName>
    <alternativeName>
        <fullName evidence="8">Bifunctional nitrogen sensor protein</fullName>
    </alternativeName>
    <domain>
        <recommendedName>
            <fullName evidence="8">[Protein-PII] uridylyltransferase</fullName>
            <shortName evidence="8">PII uridylyltransferase</shortName>
            <shortName evidence="8">UTase</shortName>
            <ecNumber evidence="8">2.7.7.59</ecNumber>
        </recommendedName>
    </domain>
    <domain>
        <recommendedName>
            <fullName evidence="8">[Protein-PII]-UMP uridylyl-removing enzyme</fullName>
            <shortName evidence="8">UR</shortName>
            <ecNumber evidence="8">3.1.4.-</ecNumber>
        </recommendedName>
    </domain>
</protein>
<dbReference type="NCBIfam" id="NF002487">
    <property type="entry name" value="PRK01759.1"/>
    <property type="match status" value="1"/>
</dbReference>
<dbReference type="CDD" id="cd04900">
    <property type="entry name" value="ACT_UUR-like_1"/>
    <property type="match status" value="1"/>
</dbReference>
<dbReference type="Pfam" id="PF01966">
    <property type="entry name" value="HD"/>
    <property type="match status" value="1"/>
</dbReference>
<comment type="cofactor">
    <cofactor evidence="8">
        <name>Mg(2+)</name>
        <dbReference type="ChEBI" id="CHEBI:18420"/>
    </cofactor>
</comment>
<dbReference type="PROSITE" id="PS51831">
    <property type="entry name" value="HD"/>
    <property type="match status" value="1"/>
</dbReference>
<dbReference type="CDD" id="cd04899">
    <property type="entry name" value="ACT_ACR-UUR-like_2"/>
    <property type="match status" value="1"/>
</dbReference>
<dbReference type="InterPro" id="IPR010043">
    <property type="entry name" value="UTase/UR"/>
</dbReference>
<evidence type="ECO:0000256" key="4">
    <source>
        <dbReference type="ARBA" id="ARBA00022801"/>
    </source>
</evidence>
<dbReference type="SUPFAM" id="SSF109604">
    <property type="entry name" value="HD-domain/PDEase-like"/>
    <property type="match status" value="1"/>
</dbReference>
<dbReference type="InterPro" id="IPR006674">
    <property type="entry name" value="HD_domain"/>
</dbReference>
<reference evidence="11 12" key="1">
    <citation type="submission" date="2017-02" db="EMBL/GenBank/DDBJ databases">
        <title>Draft genome sequence of Haemophilus paracuniculus CCUG 43573 type strain.</title>
        <authorList>
            <person name="Engstrom-Jakobsson H."/>
            <person name="Salva-Serra F."/>
            <person name="Thorell K."/>
            <person name="Gonzales-Siles L."/>
            <person name="Karlsson R."/>
            <person name="Boulund F."/>
            <person name="Engstrand L."/>
            <person name="Kristiansson E."/>
            <person name="Moore E."/>
        </authorList>
    </citation>
    <scope>NUCLEOTIDE SEQUENCE [LARGE SCALE GENOMIC DNA]</scope>
    <source>
        <strain evidence="11 12">CCUG 43573</strain>
    </source>
</reference>
<feature type="region of interest" description="Uridylyltransferase" evidence="8">
    <location>
        <begin position="1"/>
        <end position="316"/>
    </location>
</feature>
<dbReference type="Gene3D" id="1.10.3210.10">
    <property type="entry name" value="Hypothetical protein af1432"/>
    <property type="match status" value="1"/>
</dbReference>
<comment type="catalytic activity">
    <reaction evidence="8">
        <text>[protein-PII]-uridylyl-L-tyrosine + H2O = [protein-PII]-L-tyrosine + UMP + H(+)</text>
        <dbReference type="Rhea" id="RHEA:48600"/>
        <dbReference type="Rhea" id="RHEA-COMP:12147"/>
        <dbReference type="Rhea" id="RHEA-COMP:12148"/>
        <dbReference type="ChEBI" id="CHEBI:15377"/>
        <dbReference type="ChEBI" id="CHEBI:15378"/>
        <dbReference type="ChEBI" id="CHEBI:46858"/>
        <dbReference type="ChEBI" id="CHEBI:57865"/>
        <dbReference type="ChEBI" id="CHEBI:90602"/>
    </reaction>
</comment>
<dbReference type="EC" id="3.1.4.-" evidence="8"/>
<dbReference type="GO" id="GO:0008893">
    <property type="term" value="F:guanosine-3',5'-bis(diphosphate) 3'-diphosphatase activity"/>
    <property type="evidence" value="ECO:0007669"/>
    <property type="project" value="UniProtKB-EC"/>
</dbReference>
<dbReference type="GO" id="GO:0008773">
    <property type="term" value="F:[protein-PII] uridylyltransferase activity"/>
    <property type="evidence" value="ECO:0007669"/>
    <property type="project" value="UniProtKB-UniRule"/>
</dbReference>
<dbReference type="InterPro" id="IPR043519">
    <property type="entry name" value="NT_sf"/>
</dbReference>
<dbReference type="PROSITE" id="PS51671">
    <property type="entry name" value="ACT"/>
    <property type="match status" value="2"/>
</dbReference>
<comment type="catalytic activity">
    <reaction evidence="7">
        <text>guanosine 3',5'-bis(diphosphate) + H2O = GDP + diphosphate + H(+)</text>
        <dbReference type="Rhea" id="RHEA:14253"/>
        <dbReference type="ChEBI" id="CHEBI:15377"/>
        <dbReference type="ChEBI" id="CHEBI:15378"/>
        <dbReference type="ChEBI" id="CHEBI:33019"/>
        <dbReference type="ChEBI" id="CHEBI:58189"/>
        <dbReference type="ChEBI" id="CHEBI:77828"/>
        <dbReference type="EC" id="3.1.7.2"/>
    </reaction>
</comment>
<sequence length="848" mass="98141">MLDLKTQLADFNQQQKNDFAQSDIFDLLHQRSDFYDQLLIQLWQEYGLTERADLALIAVGGYGRKEMFPLSDLDILVLTENPVDERTRNQLNQLFNQLWDSKFQLGTAIRTVAESVEIGRAEISVATNMLESRFITGNFALWQQLSNAMQQADFWRIEDFFAAKIAEKNERYARYHNTSYNLEPDLKHSPGGLRDLHLIGWIMLRHYGTYSFEDLLRRGILFPEEYKELSHAQAVLFRMRFGLHLQLKRYDNRLRFDRQLQLSEQLGYQGSDNQAVEAMMKAFFQATQSISQLSQLLLDNFKRTVLLPPKLAERQPLDPHYFVQDNVIFAEDYAIFEQKPYTILDLFLHLCQNPNSSPSVTTLRFLRLSLQKLRSPLSECPQARQRFIQLFSQPNPISRAIVPMHQLGVLDRYLPQWHAIKGLMQFDLFHIYTVDEHTVQVMLQLESFLAEKSAQTHPLCSALFTQSTHRPLLYLAGLFHDIAKGRNGDHATLGAVDMYEFAIQHDFSPEQAEQMAWLVREHLTMSITAQRRDIHDPAVIEQFAQIVENQTALSDLVCLTVADIKATNETLWNDWKRSLFTQLYQLTAQQLNKRLDYQQIAQQHRLQALELIKFTLTPSQHKLLRDFWQPCPESYFLRNTPKQLVWHALAYLKTPKRPLVLVSNEHARGATEIFIHCDDQPQLFARIAQLLSSKKVSIHDAQIITSESGLVFDSFIITELNGKGLDNLRSEQIQQALQKALTEPTPFKPSRKPIKHQTFKRQTKIRFLANSQPNQTAFELFTLDREGLLAQISHIFNQLNLILLNAKISTIGERVEDFFVVATADQQALSAEQQKELSEKLLSELGGE</sequence>
<dbReference type="PIRSF" id="PIRSF006288">
    <property type="entry name" value="PII_uridyltransf"/>
    <property type="match status" value="1"/>
</dbReference>
<dbReference type="CDD" id="cd05401">
    <property type="entry name" value="NT_GlnE_GlnD_like"/>
    <property type="match status" value="1"/>
</dbReference>
<evidence type="ECO:0000313" key="11">
    <source>
        <dbReference type="EMBL" id="OOR99268.1"/>
    </source>
</evidence>
<comment type="activity regulation">
    <text evidence="8">Uridylyltransferase (UTase) activity is inhibited by glutamine, while glutamine activates uridylyl-removing (UR) activity.</text>
</comment>
<dbReference type="InterPro" id="IPR013546">
    <property type="entry name" value="PII_UdlTrfase/GS_AdlTrfase"/>
</dbReference>
<comment type="caution">
    <text evidence="8">Lacks conserved residue(s) required for the propagation of feature annotation.</text>
</comment>
<dbReference type="SUPFAM" id="SSF81593">
    <property type="entry name" value="Nucleotidyltransferase substrate binding subunit/domain"/>
    <property type="match status" value="1"/>
</dbReference>
<dbReference type="EC" id="2.7.7.59" evidence="8"/>
<dbReference type="InterPro" id="IPR045865">
    <property type="entry name" value="ACT-like_dom_sf"/>
</dbReference>
<evidence type="ECO:0000256" key="8">
    <source>
        <dbReference type="HAMAP-Rule" id="MF_00277"/>
    </source>
</evidence>
<comment type="function">
    <text evidence="8">Modifies, by uridylylation and deuridylylation, the PII regulatory proteins (GlnB and homologs), in response to the nitrogen status of the cell that GlnD senses through the glutamine level. Under low glutamine levels, catalyzes the conversion of the PII proteins and UTP to PII-UMP and PPi, while under higher glutamine levels, GlnD hydrolyzes PII-UMP to PII and UMP (deuridylylation). Thus, controls uridylylation state and activity of the PII proteins, and plays an important role in the regulation of nitrogen metabolism.</text>
</comment>
<dbReference type="OrthoDB" id="9758038at2"/>
<organism evidence="11 12">
    <name type="scientific">Haemophilus paracuniculus</name>
    <dbReference type="NCBI Taxonomy" id="734"/>
    <lineage>
        <taxon>Bacteria</taxon>
        <taxon>Pseudomonadati</taxon>
        <taxon>Pseudomonadota</taxon>
        <taxon>Gammaproteobacteria</taxon>
        <taxon>Pasteurellales</taxon>
        <taxon>Pasteurellaceae</taxon>
        <taxon>Haemophilus</taxon>
    </lineage>
</organism>
<dbReference type="PANTHER" id="PTHR47320">
    <property type="entry name" value="BIFUNCTIONAL URIDYLYLTRANSFERASE/URIDYLYL-REMOVING ENZYME"/>
    <property type="match status" value="1"/>
</dbReference>
<keyword evidence="4 8" id="KW-0378">Hydrolase</keyword>
<feature type="domain" description="ACT" evidence="9">
    <location>
        <begin position="777"/>
        <end position="848"/>
    </location>
</feature>
<gene>
    <name evidence="8" type="primary">glnD</name>
    <name evidence="11" type="ORF">B0187_05795</name>
</gene>
<dbReference type="Pfam" id="PF01909">
    <property type="entry name" value="NTP_transf_2"/>
    <property type="match status" value="1"/>
</dbReference>
<evidence type="ECO:0000256" key="6">
    <source>
        <dbReference type="ARBA" id="ARBA00023268"/>
    </source>
</evidence>
<dbReference type="SUPFAM" id="SSF81301">
    <property type="entry name" value="Nucleotidyltransferase"/>
    <property type="match status" value="1"/>
</dbReference>
<comment type="domain">
    <text evidence="8">Has four distinct domains: an N-terminal nucleotidyltransferase (NT) domain responsible for UTase activity, a central HD domain that encodes UR activity, and two C-terminal ACT domains that seem to have a role in glutamine sensing.</text>
</comment>
<dbReference type="InterPro" id="IPR002934">
    <property type="entry name" value="Polymerase_NTP_transf_dom"/>
</dbReference>
<dbReference type="EMBL" id="MUYA01000007">
    <property type="protein sequence ID" value="OOR99268.1"/>
    <property type="molecule type" value="Genomic_DNA"/>
</dbReference>